<sequence length="56" mass="6233">MLTCRTCREVRDFPDVNPEVNDLGFYFDCPDCGARNKLINVAAPGETAELVQLADE</sequence>
<dbReference type="RefSeq" id="WP_191628794.1">
    <property type="nucleotide sequence ID" value="NZ_CABPRZ010000002.1"/>
</dbReference>
<evidence type="ECO:0000313" key="1">
    <source>
        <dbReference type="EMBL" id="VVD69840.1"/>
    </source>
</evidence>
<organism evidence="1 2">
    <name type="scientific">Pandoraea terrae</name>
    <dbReference type="NCBI Taxonomy" id="1537710"/>
    <lineage>
        <taxon>Bacteria</taxon>
        <taxon>Pseudomonadati</taxon>
        <taxon>Pseudomonadota</taxon>
        <taxon>Betaproteobacteria</taxon>
        <taxon>Burkholderiales</taxon>
        <taxon>Burkholderiaceae</taxon>
        <taxon>Pandoraea</taxon>
    </lineage>
</organism>
<accession>A0A5E4S2L8</accession>
<name>A0A5E4S2L8_9BURK</name>
<dbReference type="EMBL" id="CABPRZ010000002">
    <property type="protein sequence ID" value="VVD69840.1"/>
    <property type="molecule type" value="Genomic_DNA"/>
</dbReference>
<dbReference type="AlphaFoldDB" id="A0A5E4S2L8"/>
<gene>
    <name evidence="1" type="ORF">PTE30175_00510</name>
</gene>
<keyword evidence="2" id="KW-1185">Reference proteome</keyword>
<dbReference type="Proteomes" id="UP000414233">
    <property type="component" value="Unassembled WGS sequence"/>
</dbReference>
<protein>
    <submittedName>
        <fullName evidence="1">Uncharacterized protein</fullName>
    </submittedName>
</protein>
<reference evidence="1 2" key="1">
    <citation type="submission" date="2019-08" db="EMBL/GenBank/DDBJ databases">
        <authorList>
            <person name="Peeters C."/>
        </authorList>
    </citation>
    <scope>NUCLEOTIDE SEQUENCE [LARGE SCALE GENOMIC DNA]</scope>
    <source>
        <strain evidence="1 2">LMG 30175</strain>
    </source>
</reference>
<proteinExistence type="predicted"/>
<evidence type="ECO:0000313" key="2">
    <source>
        <dbReference type="Proteomes" id="UP000414233"/>
    </source>
</evidence>